<dbReference type="EMBL" id="LPIX01000031">
    <property type="protein sequence ID" value="KWE08077.1"/>
    <property type="molecule type" value="Genomic_DNA"/>
</dbReference>
<gene>
    <name evidence="1" type="ORF">WL73_08770</name>
</gene>
<organism evidence="1 2">
    <name type="scientific">Burkholderia ubonensis</name>
    <dbReference type="NCBI Taxonomy" id="101571"/>
    <lineage>
        <taxon>Bacteria</taxon>
        <taxon>Pseudomonadati</taxon>
        <taxon>Pseudomonadota</taxon>
        <taxon>Betaproteobacteria</taxon>
        <taxon>Burkholderiales</taxon>
        <taxon>Burkholderiaceae</taxon>
        <taxon>Burkholderia</taxon>
        <taxon>Burkholderia cepacia complex</taxon>
    </lineage>
</organism>
<dbReference type="AlphaFoldDB" id="A0A107GA36"/>
<dbReference type="Proteomes" id="UP000062998">
    <property type="component" value="Unassembled WGS sequence"/>
</dbReference>
<comment type="caution">
    <text evidence="1">The sequence shown here is derived from an EMBL/GenBank/DDBJ whole genome shotgun (WGS) entry which is preliminary data.</text>
</comment>
<accession>A0A107GA36</accession>
<evidence type="ECO:0000313" key="2">
    <source>
        <dbReference type="Proteomes" id="UP000062998"/>
    </source>
</evidence>
<name>A0A107GA36_9BURK</name>
<sequence length="61" mass="7036">MLRLILLTVFSKLRKQFIGELNSADIAHFIRIGHCIQAVIGSSTFRIGHRSNERRKCIIRT</sequence>
<proteinExistence type="predicted"/>
<protein>
    <submittedName>
        <fullName evidence="1">Uncharacterized protein</fullName>
    </submittedName>
</protein>
<reference evidence="1 2" key="1">
    <citation type="submission" date="2015-11" db="EMBL/GenBank/DDBJ databases">
        <title>Expanding the genomic diversity of Burkholderia species for the development of highly accurate diagnostics.</title>
        <authorList>
            <person name="Sahl J."/>
            <person name="Keim P."/>
            <person name="Wagner D."/>
        </authorList>
    </citation>
    <scope>NUCLEOTIDE SEQUENCE [LARGE SCALE GENOMIC DNA]</scope>
    <source>
        <strain evidence="1 2">MSMB2167WGS</strain>
    </source>
</reference>
<evidence type="ECO:0000313" key="1">
    <source>
        <dbReference type="EMBL" id="KWE08077.1"/>
    </source>
</evidence>